<evidence type="ECO:0000256" key="1">
    <source>
        <dbReference type="SAM" id="SignalP"/>
    </source>
</evidence>
<dbReference type="EMBL" id="WNYA01000004">
    <property type="protein sequence ID" value="KAG8575197.1"/>
    <property type="molecule type" value="Genomic_DNA"/>
</dbReference>
<evidence type="ECO:0000313" key="2">
    <source>
        <dbReference type="EMBL" id="KAG8575197.1"/>
    </source>
</evidence>
<keyword evidence="3" id="KW-1185">Reference proteome</keyword>
<protein>
    <submittedName>
        <fullName evidence="2">Uncharacterized protein</fullName>
    </submittedName>
</protein>
<evidence type="ECO:0000313" key="3">
    <source>
        <dbReference type="Proteomes" id="UP000824782"/>
    </source>
</evidence>
<comment type="caution">
    <text evidence="2">The sequence shown here is derived from an EMBL/GenBank/DDBJ whole genome shotgun (WGS) entry which is preliminary data.</text>
</comment>
<feature type="chain" id="PRO_5043798452" evidence="1">
    <location>
        <begin position="24"/>
        <end position="77"/>
    </location>
</feature>
<dbReference type="AlphaFoldDB" id="A0AAV7BSA2"/>
<gene>
    <name evidence="2" type="ORF">GDO81_009469</name>
</gene>
<sequence length="77" mass="8607">MHPDFRSWVLATVTLLVVFLILADISELEEEIGSTGGRGTIRSAVESLHSKANSYFQLLSKHLGSRETPPILNQWQN</sequence>
<keyword evidence="1" id="KW-0732">Signal</keyword>
<feature type="signal peptide" evidence="1">
    <location>
        <begin position="1"/>
        <end position="23"/>
    </location>
</feature>
<accession>A0AAV7BSA2</accession>
<proteinExistence type="predicted"/>
<organism evidence="2 3">
    <name type="scientific">Engystomops pustulosus</name>
    <name type="common">Tungara frog</name>
    <name type="synonym">Physalaemus pustulosus</name>
    <dbReference type="NCBI Taxonomy" id="76066"/>
    <lineage>
        <taxon>Eukaryota</taxon>
        <taxon>Metazoa</taxon>
        <taxon>Chordata</taxon>
        <taxon>Craniata</taxon>
        <taxon>Vertebrata</taxon>
        <taxon>Euteleostomi</taxon>
        <taxon>Amphibia</taxon>
        <taxon>Batrachia</taxon>
        <taxon>Anura</taxon>
        <taxon>Neobatrachia</taxon>
        <taxon>Hyloidea</taxon>
        <taxon>Leptodactylidae</taxon>
        <taxon>Leiuperinae</taxon>
        <taxon>Engystomops</taxon>
    </lineage>
</organism>
<reference evidence="2" key="1">
    <citation type="thesis" date="2020" institute="ProQuest LLC" country="789 East Eisenhower Parkway, Ann Arbor, MI, USA">
        <title>Comparative Genomics and Chromosome Evolution.</title>
        <authorList>
            <person name="Mudd A.B."/>
        </authorList>
    </citation>
    <scope>NUCLEOTIDE SEQUENCE</scope>
    <source>
        <strain evidence="2">237g6f4</strain>
        <tissue evidence="2">Blood</tissue>
    </source>
</reference>
<name>A0AAV7BSA2_ENGPU</name>
<dbReference type="Proteomes" id="UP000824782">
    <property type="component" value="Unassembled WGS sequence"/>
</dbReference>